<dbReference type="GO" id="GO:0003723">
    <property type="term" value="F:RNA binding"/>
    <property type="evidence" value="ECO:0007669"/>
    <property type="project" value="InterPro"/>
</dbReference>
<evidence type="ECO:0000313" key="2">
    <source>
        <dbReference type="EMBL" id="KAK1629333.1"/>
    </source>
</evidence>
<dbReference type="GO" id="GO:0005737">
    <property type="term" value="C:cytoplasm"/>
    <property type="evidence" value="ECO:0007669"/>
    <property type="project" value="TreeGrafter"/>
</dbReference>
<gene>
    <name evidence="2" type="ORF">QYE76_003648</name>
</gene>
<comment type="caution">
    <text evidence="2">The sequence shown here is derived from an EMBL/GenBank/DDBJ whole genome shotgun (WGS) entry which is preliminary data.</text>
</comment>
<dbReference type="Proteomes" id="UP001231189">
    <property type="component" value="Unassembled WGS sequence"/>
</dbReference>
<dbReference type="InterPro" id="IPR039764">
    <property type="entry name" value="HABP4/SERBP1-like"/>
</dbReference>
<dbReference type="PANTHER" id="PTHR12299">
    <property type="entry name" value="HYALURONIC ACID-BINDING PROTEIN 4"/>
    <property type="match status" value="1"/>
</dbReference>
<name>A0AAD8RQH9_LOLMU</name>
<organism evidence="2 3">
    <name type="scientific">Lolium multiflorum</name>
    <name type="common">Italian ryegrass</name>
    <name type="synonym">Lolium perenne subsp. multiflorum</name>
    <dbReference type="NCBI Taxonomy" id="4521"/>
    <lineage>
        <taxon>Eukaryota</taxon>
        <taxon>Viridiplantae</taxon>
        <taxon>Streptophyta</taxon>
        <taxon>Embryophyta</taxon>
        <taxon>Tracheophyta</taxon>
        <taxon>Spermatophyta</taxon>
        <taxon>Magnoliopsida</taxon>
        <taxon>Liliopsida</taxon>
        <taxon>Poales</taxon>
        <taxon>Poaceae</taxon>
        <taxon>BOP clade</taxon>
        <taxon>Pooideae</taxon>
        <taxon>Poodae</taxon>
        <taxon>Poeae</taxon>
        <taxon>Poeae Chloroplast Group 2 (Poeae type)</taxon>
        <taxon>Loliodinae</taxon>
        <taxon>Loliinae</taxon>
        <taxon>Lolium</taxon>
    </lineage>
</organism>
<evidence type="ECO:0000313" key="3">
    <source>
        <dbReference type="Proteomes" id="UP001231189"/>
    </source>
</evidence>
<sequence>MTFLEEYEKVLEEKRKGLLALKAEEKKVEVDKKDVDEVFIKLVGSEGVCKIKDGCLTRTWAYRYYVACYSKLPGRAMTSYLKHASGATTEYVLILWHYHFMQQMTYGRFRNYTLLESSVHYIYSTTIIHEMTLEEYQKVLEEKRKALLALKAEERKVEVDKELQSMLMKFLSSW</sequence>
<dbReference type="Pfam" id="PF04774">
    <property type="entry name" value="HABP4_PAI-RBP1"/>
    <property type="match status" value="1"/>
</dbReference>
<dbReference type="InterPro" id="IPR006861">
    <property type="entry name" value="HABP4_PAIRBP1-bd"/>
</dbReference>
<keyword evidence="3" id="KW-1185">Reference proteome</keyword>
<dbReference type="EMBL" id="JAUUTY010000005">
    <property type="protein sequence ID" value="KAK1629333.1"/>
    <property type="molecule type" value="Genomic_DNA"/>
</dbReference>
<proteinExistence type="predicted"/>
<dbReference type="PANTHER" id="PTHR12299:SF17">
    <property type="entry name" value="AT19571P-RELATED"/>
    <property type="match status" value="1"/>
</dbReference>
<feature type="domain" description="Hyaluronan/mRNA-binding protein" evidence="1">
    <location>
        <begin position="129"/>
        <end position="157"/>
    </location>
</feature>
<dbReference type="AlphaFoldDB" id="A0AAD8RQH9"/>
<dbReference type="GO" id="GO:0005634">
    <property type="term" value="C:nucleus"/>
    <property type="evidence" value="ECO:0007669"/>
    <property type="project" value="TreeGrafter"/>
</dbReference>
<accession>A0AAD8RQH9</accession>
<reference evidence="2" key="1">
    <citation type="submission" date="2023-07" db="EMBL/GenBank/DDBJ databases">
        <title>A chromosome-level genome assembly of Lolium multiflorum.</title>
        <authorList>
            <person name="Chen Y."/>
            <person name="Copetti D."/>
            <person name="Kolliker R."/>
            <person name="Studer B."/>
        </authorList>
    </citation>
    <scope>NUCLEOTIDE SEQUENCE</scope>
    <source>
        <strain evidence="2">02402/16</strain>
        <tissue evidence="2">Leaf</tissue>
    </source>
</reference>
<evidence type="ECO:0000259" key="1">
    <source>
        <dbReference type="Pfam" id="PF04774"/>
    </source>
</evidence>
<protein>
    <recommendedName>
        <fullName evidence="1">Hyaluronan/mRNA-binding protein domain-containing protein</fullName>
    </recommendedName>
</protein>